<reference evidence="3 4" key="1">
    <citation type="submission" date="2017-01" db="EMBL/GenBank/DDBJ databases">
        <title>Novel large sulfur bacteria in the metagenomes of groundwater-fed chemosynthetic microbial mats in the Lake Huron basin.</title>
        <authorList>
            <person name="Sharrar A.M."/>
            <person name="Flood B.E."/>
            <person name="Bailey J.V."/>
            <person name="Jones D.S."/>
            <person name="Biddanda B."/>
            <person name="Ruberg S.A."/>
            <person name="Marcus D.N."/>
            <person name="Dick G.J."/>
        </authorList>
    </citation>
    <scope>NUCLEOTIDE SEQUENCE [LARGE SCALE GENOMIC DNA]</scope>
    <source>
        <strain evidence="3">A7</strain>
    </source>
</reference>
<feature type="domain" description="KfrA N-terminal DNA-binding" evidence="2">
    <location>
        <begin position="4"/>
        <end position="118"/>
    </location>
</feature>
<protein>
    <recommendedName>
        <fullName evidence="2">KfrA N-terminal DNA-binding domain-containing protein</fullName>
    </recommendedName>
</protein>
<proteinExistence type="predicted"/>
<organism evidence="3 4">
    <name type="scientific">Rhodoferax ferrireducens</name>
    <dbReference type="NCBI Taxonomy" id="192843"/>
    <lineage>
        <taxon>Bacteria</taxon>
        <taxon>Pseudomonadati</taxon>
        <taxon>Pseudomonadota</taxon>
        <taxon>Betaproteobacteria</taxon>
        <taxon>Burkholderiales</taxon>
        <taxon>Comamonadaceae</taxon>
        <taxon>Rhodoferax</taxon>
    </lineage>
</organism>
<dbReference type="AlphaFoldDB" id="A0A1W9KP05"/>
<evidence type="ECO:0000313" key="3">
    <source>
        <dbReference type="EMBL" id="OQW85873.1"/>
    </source>
</evidence>
<sequence length="208" mass="22615">MAITKDDIFLAANELDALGQSPTLAAVRKHLGGGSFTTISEAMKEWKSKKTVKEAPFREPVPQALEDHLSSLGGDIWDLALMTASARLEAERQSMESNRIASETERQAAVELADQVIAELEELKHKASAMETERVKTQEFIEQLKRELAGATERAASAQARAVEITHRADDLNAELLRVNTQNSELIKALSLKVAASNDGNASPGQLP</sequence>
<feature type="coiled-coil region" evidence="1">
    <location>
        <begin position="106"/>
        <end position="189"/>
    </location>
</feature>
<dbReference type="Proteomes" id="UP000192505">
    <property type="component" value="Unassembled WGS sequence"/>
</dbReference>
<comment type="caution">
    <text evidence="3">The sequence shown here is derived from an EMBL/GenBank/DDBJ whole genome shotgun (WGS) entry which is preliminary data.</text>
</comment>
<dbReference type="InterPro" id="IPR021104">
    <property type="entry name" value="KfrA_DNA-bd_N"/>
</dbReference>
<evidence type="ECO:0000313" key="4">
    <source>
        <dbReference type="Proteomes" id="UP000192505"/>
    </source>
</evidence>
<keyword evidence="1" id="KW-0175">Coiled coil</keyword>
<name>A0A1W9KP05_9BURK</name>
<dbReference type="EMBL" id="MTEI01000031">
    <property type="protein sequence ID" value="OQW85873.1"/>
    <property type="molecule type" value="Genomic_DNA"/>
</dbReference>
<gene>
    <name evidence="3" type="ORF">BWK72_20195</name>
</gene>
<accession>A0A1W9KP05</accession>
<dbReference type="Pfam" id="PF11740">
    <property type="entry name" value="KfrA_N"/>
    <property type="match status" value="1"/>
</dbReference>
<evidence type="ECO:0000256" key="1">
    <source>
        <dbReference type="SAM" id="Coils"/>
    </source>
</evidence>
<evidence type="ECO:0000259" key="2">
    <source>
        <dbReference type="Pfam" id="PF11740"/>
    </source>
</evidence>